<dbReference type="SUPFAM" id="SSF103473">
    <property type="entry name" value="MFS general substrate transporter"/>
    <property type="match status" value="1"/>
</dbReference>
<dbReference type="InterPro" id="IPR036259">
    <property type="entry name" value="MFS_trans_sf"/>
</dbReference>
<evidence type="ECO:0000313" key="8">
    <source>
        <dbReference type="Proteomes" id="UP001175211"/>
    </source>
</evidence>
<feature type="non-terminal residue" evidence="7">
    <location>
        <position position="1"/>
    </location>
</feature>
<sequence>TPQSWLSSIFYFGRLAWALPTNLLMQKFPLNKYLAANVFLWGVLLMTQATSQIFTPDLAVLRILSGAFEATADPSFVLITATWYTRKQQPTRIGYWYLTNGLGIASGGLFGYGIGQVCELWLFTRTDRNVGLLPDRSP</sequence>
<dbReference type="EMBL" id="JAUEPS010000001">
    <property type="protein sequence ID" value="KAK0470219.1"/>
    <property type="molecule type" value="Genomic_DNA"/>
</dbReference>
<evidence type="ECO:0000313" key="7">
    <source>
        <dbReference type="EMBL" id="KAK0470219.1"/>
    </source>
</evidence>
<dbReference type="AlphaFoldDB" id="A0AA39U3X7"/>
<dbReference type="GO" id="GO:0022857">
    <property type="term" value="F:transmembrane transporter activity"/>
    <property type="evidence" value="ECO:0007669"/>
    <property type="project" value="InterPro"/>
</dbReference>
<feature type="transmembrane region" description="Helical" evidence="6">
    <location>
        <begin position="95"/>
        <end position="115"/>
    </location>
</feature>
<evidence type="ECO:0000256" key="3">
    <source>
        <dbReference type="ARBA" id="ARBA00022692"/>
    </source>
</evidence>
<keyword evidence="4 6" id="KW-1133">Transmembrane helix</keyword>
<dbReference type="GO" id="GO:0016020">
    <property type="term" value="C:membrane"/>
    <property type="evidence" value="ECO:0007669"/>
    <property type="project" value="UniProtKB-SubCell"/>
</dbReference>
<dbReference type="RefSeq" id="XP_060340012.1">
    <property type="nucleotide sequence ID" value="XM_060466856.1"/>
</dbReference>
<comment type="caution">
    <text evidence="7">The sequence shown here is derived from an EMBL/GenBank/DDBJ whole genome shotgun (WGS) entry which is preliminary data.</text>
</comment>
<dbReference type="PANTHER" id="PTHR43791:SF97">
    <property type="entry name" value="ALLANTOATE TRANSPORTER, PUTATIVE (AFU_ORTHOLOGUE AFUA_1G14700)-RELATED"/>
    <property type="match status" value="1"/>
</dbReference>
<keyword evidence="5 6" id="KW-0472">Membrane</keyword>
<evidence type="ECO:0000256" key="6">
    <source>
        <dbReference type="SAM" id="Phobius"/>
    </source>
</evidence>
<organism evidence="7 8">
    <name type="scientific">Armillaria tabescens</name>
    <name type="common">Ringless honey mushroom</name>
    <name type="synonym">Agaricus tabescens</name>
    <dbReference type="NCBI Taxonomy" id="1929756"/>
    <lineage>
        <taxon>Eukaryota</taxon>
        <taxon>Fungi</taxon>
        <taxon>Dikarya</taxon>
        <taxon>Basidiomycota</taxon>
        <taxon>Agaricomycotina</taxon>
        <taxon>Agaricomycetes</taxon>
        <taxon>Agaricomycetidae</taxon>
        <taxon>Agaricales</taxon>
        <taxon>Marasmiineae</taxon>
        <taxon>Physalacriaceae</taxon>
        <taxon>Desarmillaria</taxon>
    </lineage>
</organism>
<dbReference type="InterPro" id="IPR011701">
    <property type="entry name" value="MFS"/>
</dbReference>
<comment type="subcellular location">
    <subcellularLocation>
        <location evidence="1">Membrane</location>
        <topology evidence="1">Multi-pass membrane protein</topology>
    </subcellularLocation>
</comment>
<evidence type="ECO:0000256" key="2">
    <source>
        <dbReference type="ARBA" id="ARBA00022448"/>
    </source>
</evidence>
<feature type="transmembrane region" description="Helical" evidence="6">
    <location>
        <begin position="60"/>
        <end position="83"/>
    </location>
</feature>
<feature type="transmembrane region" description="Helical" evidence="6">
    <location>
        <begin position="34"/>
        <end position="54"/>
    </location>
</feature>
<keyword evidence="3 6" id="KW-0812">Transmembrane</keyword>
<dbReference type="Proteomes" id="UP001175211">
    <property type="component" value="Unassembled WGS sequence"/>
</dbReference>
<evidence type="ECO:0000256" key="4">
    <source>
        <dbReference type="ARBA" id="ARBA00022989"/>
    </source>
</evidence>
<dbReference type="GeneID" id="85350404"/>
<name>A0AA39U3X7_ARMTA</name>
<dbReference type="Gene3D" id="1.20.1250.20">
    <property type="entry name" value="MFS general substrate transporter like domains"/>
    <property type="match status" value="1"/>
</dbReference>
<reference evidence="7" key="1">
    <citation type="submission" date="2023-06" db="EMBL/GenBank/DDBJ databases">
        <authorList>
            <consortium name="Lawrence Berkeley National Laboratory"/>
            <person name="Ahrendt S."/>
            <person name="Sahu N."/>
            <person name="Indic B."/>
            <person name="Wong-Bajracharya J."/>
            <person name="Merenyi Z."/>
            <person name="Ke H.-M."/>
            <person name="Monk M."/>
            <person name="Kocsube S."/>
            <person name="Drula E."/>
            <person name="Lipzen A."/>
            <person name="Balint B."/>
            <person name="Henrissat B."/>
            <person name="Andreopoulos B."/>
            <person name="Martin F.M."/>
            <person name="Harder C.B."/>
            <person name="Rigling D."/>
            <person name="Ford K.L."/>
            <person name="Foster G.D."/>
            <person name="Pangilinan J."/>
            <person name="Papanicolaou A."/>
            <person name="Barry K."/>
            <person name="LaButti K."/>
            <person name="Viragh M."/>
            <person name="Koriabine M."/>
            <person name="Yan M."/>
            <person name="Riley R."/>
            <person name="Champramary S."/>
            <person name="Plett K.L."/>
            <person name="Tsai I.J."/>
            <person name="Slot J."/>
            <person name="Sipos G."/>
            <person name="Plett J."/>
            <person name="Nagy L.G."/>
            <person name="Grigoriev I.V."/>
        </authorList>
    </citation>
    <scope>NUCLEOTIDE SEQUENCE</scope>
    <source>
        <strain evidence="7">CCBAS 213</strain>
    </source>
</reference>
<keyword evidence="8" id="KW-1185">Reference proteome</keyword>
<evidence type="ECO:0000256" key="5">
    <source>
        <dbReference type="ARBA" id="ARBA00023136"/>
    </source>
</evidence>
<accession>A0AA39U3X7</accession>
<dbReference type="Pfam" id="PF07690">
    <property type="entry name" value="MFS_1"/>
    <property type="match status" value="1"/>
</dbReference>
<gene>
    <name evidence="7" type="ORF">EV420DRAFT_1257751</name>
</gene>
<dbReference type="PANTHER" id="PTHR43791">
    <property type="entry name" value="PERMEASE-RELATED"/>
    <property type="match status" value="1"/>
</dbReference>
<proteinExistence type="predicted"/>
<evidence type="ECO:0000256" key="1">
    <source>
        <dbReference type="ARBA" id="ARBA00004141"/>
    </source>
</evidence>
<protein>
    <submittedName>
        <fullName evidence="7">Major facilitator superfamily domain-containing protein</fullName>
    </submittedName>
</protein>
<keyword evidence="2" id="KW-0813">Transport</keyword>